<dbReference type="Proteomes" id="UP001299068">
    <property type="component" value="Unassembled WGS sequence"/>
</dbReference>
<protein>
    <recommendedName>
        <fullName evidence="3">Alternate signal-mediated exported protein, CPF_0494 family</fullName>
    </recommendedName>
</protein>
<sequence length="205" mass="22899">MKKSKLIICSVIGITMLFPGGLITKVYAQGKEIVGWFRDFDSKTNNLGVANIDVEIEEDFTPPTDWGGSSSDKIVKVQNNSTGPALIRISIQKRWVDEKGNPWAGDTNYINLKFSDNKESFWSDGNDGYFYYKAIVPKNGFTEAILNSVQLGDIPDALKERYKGKKVIIDVKTEAVQATVDGYNSAWKNLNDEIKTMLNELCNKG</sequence>
<proteinExistence type="predicted"/>
<dbReference type="EMBL" id="JAIKTU010000001">
    <property type="protein sequence ID" value="MBY0753922.1"/>
    <property type="molecule type" value="Genomic_DNA"/>
</dbReference>
<dbReference type="RefSeq" id="WP_221858271.1">
    <property type="nucleotide sequence ID" value="NZ_JAIKTU010000001.1"/>
</dbReference>
<reference evidence="1 2" key="1">
    <citation type="journal article" date="2021" name="Cell Host Microbe">
        <title>in vivo commensal control of Clostridioides difficile virulence.</title>
        <authorList>
            <person name="Girinathan B.P."/>
            <person name="Dibenedetto N."/>
            <person name="Worley J.N."/>
            <person name="Peltier J."/>
            <person name="Arrieta-Ortiz M.L."/>
            <person name="Rupa Christinal Immanuel S."/>
            <person name="Lavin R."/>
            <person name="Delaney M.L."/>
            <person name="Cummins C."/>
            <person name="Hoffmann M."/>
            <person name="Luo Y."/>
            <person name="Gonzalez-Escalona N."/>
            <person name="Allard M."/>
            <person name="Onderdonk A.B."/>
            <person name="Gerber G.K."/>
            <person name="Sonenshein A.L."/>
            <person name="Baliga N."/>
            <person name="Dupuy B."/>
            <person name="Bry L."/>
        </authorList>
    </citation>
    <scope>NUCLEOTIDE SEQUENCE [LARGE SCALE GENOMIC DNA]</scope>
    <source>
        <strain evidence="1 2">DSM 599</strain>
    </source>
</reference>
<name>A0ABS7KTG8_CLOSR</name>
<organism evidence="1 2">
    <name type="scientific">Clostridium sardiniense</name>
    <name type="common">Clostridium absonum</name>
    <dbReference type="NCBI Taxonomy" id="29369"/>
    <lineage>
        <taxon>Bacteria</taxon>
        <taxon>Bacillati</taxon>
        <taxon>Bacillota</taxon>
        <taxon>Clostridia</taxon>
        <taxon>Eubacteriales</taxon>
        <taxon>Clostridiaceae</taxon>
        <taxon>Clostridium</taxon>
    </lineage>
</organism>
<gene>
    <name evidence="1" type="ORF">K5V21_00495</name>
</gene>
<evidence type="ECO:0000313" key="2">
    <source>
        <dbReference type="Proteomes" id="UP001299068"/>
    </source>
</evidence>
<evidence type="ECO:0000313" key="1">
    <source>
        <dbReference type="EMBL" id="MBY0753922.1"/>
    </source>
</evidence>
<comment type="caution">
    <text evidence="1">The sequence shown here is derived from an EMBL/GenBank/DDBJ whole genome shotgun (WGS) entry which is preliminary data.</text>
</comment>
<evidence type="ECO:0008006" key="3">
    <source>
        <dbReference type="Google" id="ProtNLM"/>
    </source>
</evidence>
<keyword evidence="2" id="KW-1185">Reference proteome</keyword>
<accession>A0ABS7KTG8</accession>